<evidence type="ECO:0000256" key="1">
    <source>
        <dbReference type="SAM" id="MobiDB-lite"/>
    </source>
</evidence>
<proteinExistence type="predicted"/>
<dbReference type="Pfam" id="PF05517">
    <property type="entry name" value="p25-alpha"/>
    <property type="match status" value="1"/>
</dbReference>
<dbReference type="GO" id="GO:0046785">
    <property type="term" value="P:microtubule polymerization"/>
    <property type="evidence" value="ECO:0007669"/>
    <property type="project" value="InterPro"/>
</dbReference>
<accession>A0A1Y2AM81</accession>
<dbReference type="InterPro" id="IPR008907">
    <property type="entry name" value="TPP/p25"/>
</dbReference>
<organism evidence="2 3">
    <name type="scientific">Rhizoclosmatium globosum</name>
    <dbReference type="NCBI Taxonomy" id="329046"/>
    <lineage>
        <taxon>Eukaryota</taxon>
        <taxon>Fungi</taxon>
        <taxon>Fungi incertae sedis</taxon>
        <taxon>Chytridiomycota</taxon>
        <taxon>Chytridiomycota incertae sedis</taxon>
        <taxon>Chytridiomycetes</taxon>
        <taxon>Chytridiales</taxon>
        <taxon>Chytriomycetaceae</taxon>
        <taxon>Rhizoclosmatium</taxon>
    </lineage>
</organism>
<feature type="compositionally biased region" description="Polar residues" evidence="1">
    <location>
        <begin position="8"/>
        <end position="17"/>
    </location>
</feature>
<name>A0A1Y2AM81_9FUNG</name>
<comment type="caution">
    <text evidence="2">The sequence shown here is derived from an EMBL/GenBank/DDBJ whole genome shotgun (WGS) entry which is preliminary data.</text>
</comment>
<dbReference type="AlphaFoldDB" id="A0A1Y2AM81"/>
<sequence length="99" mass="10470">MSKKGSAITLTEHSFQMYSEKGKSQQSLAGKKNGSTSSSKGSVFDRLTDTKGYTGAHKERFNADGTGRGLAGRDAPSLGGGVPTYRGGDVKDLSQILRR</sequence>
<protein>
    <submittedName>
        <fullName evidence="2">Uncharacterized protein</fullName>
    </submittedName>
</protein>
<feature type="compositionally biased region" description="Low complexity" evidence="1">
    <location>
        <begin position="30"/>
        <end position="42"/>
    </location>
</feature>
<dbReference type="EMBL" id="MCGO01000162">
    <property type="protein sequence ID" value="ORY23327.1"/>
    <property type="molecule type" value="Genomic_DNA"/>
</dbReference>
<dbReference type="OrthoDB" id="548799at2759"/>
<dbReference type="Proteomes" id="UP000193642">
    <property type="component" value="Unassembled WGS sequence"/>
</dbReference>
<gene>
    <name evidence="2" type="ORF">BCR33DRAFT_796537</name>
</gene>
<dbReference type="GO" id="GO:0015631">
    <property type="term" value="F:tubulin binding"/>
    <property type="evidence" value="ECO:0007669"/>
    <property type="project" value="InterPro"/>
</dbReference>
<feature type="region of interest" description="Disordered" evidence="1">
    <location>
        <begin position="1"/>
        <end position="99"/>
    </location>
</feature>
<keyword evidence="3" id="KW-1185">Reference proteome</keyword>
<evidence type="ECO:0000313" key="2">
    <source>
        <dbReference type="EMBL" id="ORY23327.1"/>
    </source>
</evidence>
<reference evidence="2 3" key="1">
    <citation type="submission" date="2016-07" db="EMBL/GenBank/DDBJ databases">
        <title>Pervasive Adenine N6-methylation of Active Genes in Fungi.</title>
        <authorList>
            <consortium name="DOE Joint Genome Institute"/>
            <person name="Mondo S.J."/>
            <person name="Dannebaum R.O."/>
            <person name="Kuo R.C."/>
            <person name="Labutti K."/>
            <person name="Haridas S."/>
            <person name="Kuo A."/>
            <person name="Salamov A."/>
            <person name="Ahrendt S.R."/>
            <person name="Lipzen A."/>
            <person name="Sullivan W."/>
            <person name="Andreopoulos W.B."/>
            <person name="Clum A."/>
            <person name="Lindquist E."/>
            <person name="Daum C."/>
            <person name="Ramamoorthy G.K."/>
            <person name="Gryganskyi A."/>
            <person name="Culley D."/>
            <person name="Magnuson J.K."/>
            <person name="James T.Y."/>
            <person name="O'Malley M.A."/>
            <person name="Stajich J.E."/>
            <person name="Spatafora J.W."/>
            <person name="Visel A."/>
            <person name="Grigoriev I.V."/>
        </authorList>
    </citation>
    <scope>NUCLEOTIDE SEQUENCE [LARGE SCALE GENOMIC DNA]</scope>
    <source>
        <strain evidence="2 3">JEL800</strain>
    </source>
</reference>
<evidence type="ECO:0000313" key="3">
    <source>
        <dbReference type="Proteomes" id="UP000193642"/>
    </source>
</evidence>